<keyword evidence="2" id="KW-0812">Transmembrane</keyword>
<dbReference type="Proteomes" id="UP000636004">
    <property type="component" value="Unassembled WGS sequence"/>
</dbReference>
<protein>
    <submittedName>
        <fullName evidence="4">Membrane protein</fullName>
    </submittedName>
</protein>
<dbReference type="AlphaFoldDB" id="A0A918VB43"/>
<keyword evidence="2" id="KW-0449">Lipoprotein</keyword>
<feature type="signal peptide" evidence="2">
    <location>
        <begin position="1"/>
        <end position="18"/>
    </location>
</feature>
<dbReference type="EMBL" id="BMWZ01000006">
    <property type="protein sequence ID" value="GGZ87920.1"/>
    <property type="molecule type" value="Genomic_DNA"/>
</dbReference>
<dbReference type="GO" id="GO:0005886">
    <property type="term" value="C:plasma membrane"/>
    <property type="evidence" value="ECO:0007669"/>
    <property type="project" value="UniProtKB-SubCell"/>
</dbReference>
<dbReference type="RefSeq" id="WP_189361695.1">
    <property type="nucleotide sequence ID" value="NZ_BMWZ01000006.1"/>
</dbReference>
<keyword evidence="3" id="KW-0175">Coiled coil</keyword>
<dbReference type="InterPro" id="IPR010131">
    <property type="entry name" value="MdtP/NodT-like"/>
</dbReference>
<comment type="similarity">
    <text evidence="1 2">Belongs to the outer membrane factor (OMF) (TC 1.B.17) family.</text>
</comment>
<reference evidence="4" key="1">
    <citation type="journal article" date="2014" name="Int. J. Syst. Evol. Microbiol.">
        <title>Complete genome sequence of Corynebacterium casei LMG S-19264T (=DSM 44701T), isolated from a smear-ripened cheese.</title>
        <authorList>
            <consortium name="US DOE Joint Genome Institute (JGI-PGF)"/>
            <person name="Walter F."/>
            <person name="Albersmeier A."/>
            <person name="Kalinowski J."/>
            <person name="Ruckert C."/>
        </authorList>
    </citation>
    <scope>NUCLEOTIDE SEQUENCE</scope>
    <source>
        <strain evidence="4">KCTC 12710</strain>
    </source>
</reference>
<evidence type="ECO:0000256" key="2">
    <source>
        <dbReference type="RuleBase" id="RU362097"/>
    </source>
</evidence>
<organism evidence="4 5">
    <name type="scientific">Algibacter mikhailovii</name>
    <dbReference type="NCBI Taxonomy" id="425498"/>
    <lineage>
        <taxon>Bacteria</taxon>
        <taxon>Pseudomonadati</taxon>
        <taxon>Bacteroidota</taxon>
        <taxon>Flavobacteriia</taxon>
        <taxon>Flavobacteriales</taxon>
        <taxon>Flavobacteriaceae</taxon>
        <taxon>Algibacter</taxon>
    </lineage>
</organism>
<evidence type="ECO:0000256" key="3">
    <source>
        <dbReference type="SAM" id="Coils"/>
    </source>
</evidence>
<reference evidence="4" key="2">
    <citation type="submission" date="2020-09" db="EMBL/GenBank/DDBJ databases">
        <authorList>
            <person name="Sun Q."/>
            <person name="Kim S."/>
        </authorList>
    </citation>
    <scope>NUCLEOTIDE SEQUENCE</scope>
    <source>
        <strain evidence="4">KCTC 12710</strain>
    </source>
</reference>
<evidence type="ECO:0000313" key="5">
    <source>
        <dbReference type="Proteomes" id="UP000636004"/>
    </source>
</evidence>
<sequence>MKKVLYILLVLAAFTACRSGKNYSGVDLNQPLSFKQLDTLKTVSYDSINTQEIAIDTADIRWWKLFKDPVLDTLIREAFANNRDALIAAENVLQARYVLKIQNADFLPKFSANGQVNRGNFLLNTVGPTSNTIIGSAGVYWEIDLWGKLRRLSESAKADLMATEYGYRGIMISLITEVATNYFDLLRARSQYEISKRNARSRDSMTQIIQARYDKGIVPMIDVDQAKIQYTIAAGAVPQYERQIVQLENSLSFLLGRHIGSIEIGMPLADQDYDISFPVAPPIELLSRRPDVIQAEYDVIAQNALTGAAKANRLPSLSLNGLVGVAAPSFSALSLGNPLWSIGGELVAPLFNWGQLRRQVDIEDSRTYQALYRYQNSVFGAIAEVENLLATIRTTKEEIEIANERRRAALEAQFLSRERYDKGVTSYLEFLEQQRQAFDAELLLENLRSELLSNYVRLYKALGGGWLNEAEEQASKESAAQENQTN</sequence>
<comment type="caution">
    <text evidence="4">The sequence shown here is derived from an EMBL/GenBank/DDBJ whole genome shotgun (WGS) entry which is preliminary data.</text>
</comment>
<name>A0A918VB43_9FLAO</name>
<accession>A0A918VB43</accession>
<dbReference type="PANTHER" id="PTHR30203">
    <property type="entry name" value="OUTER MEMBRANE CATION EFFLUX PROTEIN"/>
    <property type="match status" value="1"/>
</dbReference>
<dbReference type="Gene3D" id="2.20.200.10">
    <property type="entry name" value="Outer membrane efflux proteins (OEP)"/>
    <property type="match status" value="1"/>
</dbReference>
<keyword evidence="2" id="KW-1134">Transmembrane beta strand</keyword>
<dbReference type="Gene3D" id="1.20.1600.10">
    <property type="entry name" value="Outer membrane efflux proteins (OEP)"/>
    <property type="match status" value="1"/>
</dbReference>
<dbReference type="PROSITE" id="PS51257">
    <property type="entry name" value="PROKAR_LIPOPROTEIN"/>
    <property type="match status" value="1"/>
</dbReference>
<comment type="subcellular location">
    <subcellularLocation>
        <location evidence="2">Cell membrane</location>
        <topology evidence="2">Lipid-anchor</topology>
    </subcellularLocation>
</comment>
<evidence type="ECO:0000313" key="4">
    <source>
        <dbReference type="EMBL" id="GGZ87920.1"/>
    </source>
</evidence>
<keyword evidence="2" id="KW-0732">Signal</keyword>
<dbReference type="InterPro" id="IPR003423">
    <property type="entry name" value="OMP_efflux"/>
</dbReference>
<dbReference type="NCBIfam" id="TIGR01845">
    <property type="entry name" value="outer_NodT"/>
    <property type="match status" value="1"/>
</dbReference>
<gene>
    <name evidence="4" type="ORF">GCM10007028_27740</name>
</gene>
<feature type="coiled-coil region" evidence="3">
    <location>
        <begin position="382"/>
        <end position="412"/>
    </location>
</feature>
<keyword evidence="2" id="KW-0472">Membrane</keyword>
<keyword evidence="2" id="KW-0564">Palmitate</keyword>
<dbReference type="Pfam" id="PF02321">
    <property type="entry name" value="OEP"/>
    <property type="match status" value="2"/>
</dbReference>
<feature type="chain" id="PRO_5038171805" evidence="2">
    <location>
        <begin position="19"/>
        <end position="486"/>
    </location>
</feature>
<proteinExistence type="inferred from homology"/>
<dbReference type="SUPFAM" id="SSF56954">
    <property type="entry name" value="Outer membrane efflux proteins (OEP)"/>
    <property type="match status" value="1"/>
</dbReference>
<dbReference type="GO" id="GO:0015562">
    <property type="term" value="F:efflux transmembrane transporter activity"/>
    <property type="evidence" value="ECO:0007669"/>
    <property type="project" value="InterPro"/>
</dbReference>
<evidence type="ECO:0000256" key="1">
    <source>
        <dbReference type="ARBA" id="ARBA00007613"/>
    </source>
</evidence>
<keyword evidence="5" id="KW-1185">Reference proteome</keyword>